<proteinExistence type="inferred from homology"/>
<accession>A0A4R3KGA4</accession>
<dbReference type="SUPFAM" id="SSF48592">
    <property type="entry name" value="GroEL equatorial domain-like"/>
    <property type="match status" value="1"/>
</dbReference>
<dbReference type="EMBL" id="SLZZ01000002">
    <property type="protein sequence ID" value="TCS82205.1"/>
    <property type="molecule type" value="Genomic_DNA"/>
</dbReference>
<evidence type="ECO:0000313" key="3">
    <source>
        <dbReference type="Proteomes" id="UP000295726"/>
    </source>
</evidence>
<protein>
    <submittedName>
        <fullName evidence="2">TCP-1/cpn60 chaperonin family protein</fullName>
    </submittedName>
</protein>
<dbReference type="InterPro" id="IPR027413">
    <property type="entry name" value="GROEL-like_equatorial_sf"/>
</dbReference>
<organism evidence="2 3">
    <name type="scientific">Muricomes intestini</name>
    <dbReference type="NCBI Taxonomy" id="1796634"/>
    <lineage>
        <taxon>Bacteria</taxon>
        <taxon>Bacillati</taxon>
        <taxon>Bacillota</taxon>
        <taxon>Clostridia</taxon>
        <taxon>Lachnospirales</taxon>
        <taxon>Lachnospiraceae</taxon>
        <taxon>Muricomes</taxon>
    </lineage>
</organism>
<dbReference type="Proteomes" id="UP000295726">
    <property type="component" value="Unassembled WGS sequence"/>
</dbReference>
<evidence type="ECO:0000313" key="2">
    <source>
        <dbReference type="EMBL" id="TCS82205.1"/>
    </source>
</evidence>
<dbReference type="GO" id="GO:0005524">
    <property type="term" value="F:ATP binding"/>
    <property type="evidence" value="ECO:0007669"/>
    <property type="project" value="InterPro"/>
</dbReference>
<dbReference type="RefSeq" id="WP_132378350.1">
    <property type="nucleotide sequence ID" value="NZ_DAIPCY010000007.1"/>
</dbReference>
<reference evidence="2 3" key="1">
    <citation type="submission" date="2019-03" db="EMBL/GenBank/DDBJ databases">
        <title>Genomic Encyclopedia of Type Strains, Phase IV (KMG-IV): sequencing the most valuable type-strain genomes for metagenomic binning, comparative biology and taxonomic classification.</title>
        <authorList>
            <person name="Goeker M."/>
        </authorList>
    </citation>
    <scope>NUCLEOTIDE SEQUENCE [LARGE SCALE GENOMIC DNA]</scope>
    <source>
        <strain evidence="2 3">DSM 29489</strain>
    </source>
</reference>
<dbReference type="Gene3D" id="1.10.560.10">
    <property type="entry name" value="GroEL-like equatorial domain"/>
    <property type="match status" value="1"/>
</dbReference>
<name>A0A4R3KGA4_9FIRM</name>
<evidence type="ECO:0000256" key="1">
    <source>
        <dbReference type="ARBA" id="ARBA00006607"/>
    </source>
</evidence>
<dbReference type="AlphaFoldDB" id="A0A4R3KGA4"/>
<comment type="caution">
    <text evidence="2">The sequence shown here is derived from an EMBL/GenBank/DDBJ whole genome shotgun (WGS) entry which is preliminary data.</text>
</comment>
<sequence>MFDVKIEQSVCSPKLVRGLGIIAKAAARAYGSGNIISMSTAGKIVCSDKMKNVIIGGCFGDPDAECVRQLISQKELPEDGLKTAVLLANECLQIGQTDGIDKQDFLDGIDSFLKTGAKKLQEIAKANSESLPGGGLYLLNICRPVIQDMQSTSECTTYRKFVCALEIPFLVLAKNAGKQAHEAFACVKAAAPTQFYSLKQFGLKDGHIPLTEHRDLWHMGIELQTGKIVDVMEIGITVPLNTALSVLETVRVILAVLCAVRSIL</sequence>
<gene>
    <name evidence="2" type="ORF">EDD59_10268</name>
</gene>
<keyword evidence="3" id="KW-1185">Reference proteome</keyword>
<comment type="similarity">
    <text evidence="1">Belongs to the chaperonin (HSP60) family.</text>
</comment>